<keyword evidence="3" id="KW-0479">Metal-binding</keyword>
<proteinExistence type="predicted"/>
<dbReference type="AlphaFoldDB" id="A0A5K8A895"/>
<sequence>MSHQRVEQPASGSASEPLQYKFADLIADPVVRDRWEQVRRYFFLRESTYDMTRRCNIRCNGCYYYEGEKQHAVENSDLEQWRRLMQAEKARGITFVVLAGAEPSLVPERCQVCFDEIPLGAIATNGLKRIPGEIGYRLHISVWGDDETSYRTRGAKEMLVRQTDNYRSDPRAIFVYTFTPDNIDQAETVTRLLAREGCQVTFNMFSAPVGYTGDLRHTPNSLSRTRQAMLDLMVRYPQTVVYSRYNAVAHTHRLGLHDLYGCSYPRRNPSTDVGLGRSFRQYRTDLGWDREAACCVPDTDCSDCRHYAAGSAVVTARLFRHATDPDTFRSWLDYVDTYLAVWVRDYPRGANLSQNLVSPPGFDLI</sequence>
<comment type="cofactor">
    <cofactor evidence="1">
        <name>[4Fe-4S] cluster</name>
        <dbReference type="ChEBI" id="CHEBI:49883"/>
    </cofactor>
</comment>
<dbReference type="GO" id="GO:0046872">
    <property type="term" value="F:metal ion binding"/>
    <property type="evidence" value="ECO:0007669"/>
    <property type="project" value="UniProtKB-KW"/>
</dbReference>
<dbReference type="InterPro" id="IPR058240">
    <property type="entry name" value="rSAM_sf"/>
</dbReference>
<dbReference type="InterPro" id="IPR013785">
    <property type="entry name" value="Aldolase_TIM"/>
</dbReference>
<keyword evidence="4" id="KW-0408">Iron</keyword>
<dbReference type="CDD" id="cd01335">
    <property type="entry name" value="Radical_SAM"/>
    <property type="match status" value="1"/>
</dbReference>
<evidence type="ECO:0000256" key="3">
    <source>
        <dbReference type="ARBA" id="ARBA00022723"/>
    </source>
</evidence>
<name>A0A5K8A895_9BACT</name>
<gene>
    <name evidence="6" type="ORF">DSCOOX_20320</name>
</gene>
<keyword evidence="7" id="KW-1185">Reference proteome</keyword>
<evidence type="ECO:0000256" key="5">
    <source>
        <dbReference type="ARBA" id="ARBA00023014"/>
    </source>
</evidence>
<protein>
    <recommendedName>
        <fullName evidence="8">Radical SAM protein</fullName>
    </recommendedName>
</protein>
<evidence type="ECO:0000313" key="6">
    <source>
        <dbReference type="EMBL" id="BBO88852.1"/>
    </source>
</evidence>
<dbReference type="InterPro" id="IPR007197">
    <property type="entry name" value="rSAM"/>
</dbReference>
<keyword evidence="5" id="KW-0411">Iron-sulfur</keyword>
<evidence type="ECO:0000256" key="4">
    <source>
        <dbReference type="ARBA" id="ARBA00023004"/>
    </source>
</evidence>
<reference evidence="6 7" key="1">
    <citation type="submission" date="2019-11" db="EMBL/GenBank/DDBJ databases">
        <title>Comparative genomics of hydrocarbon-degrading Desulfosarcina strains.</title>
        <authorList>
            <person name="Watanabe M."/>
            <person name="Kojima H."/>
            <person name="Fukui M."/>
        </authorList>
    </citation>
    <scope>NUCLEOTIDE SEQUENCE [LARGE SCALE GENOMIC DNA]</scope>
    <source>
        <strain evidence="7">oXyS1</strain>
    </source>
</reference>
<evidence type="ECO:0008006" key="8">
    <source>
        <dbReference type="Google" id="ProtNLM"/>
    </source>
</evidence>
<evidence type="ECO:0000313" key="7">
    <source>
        <dbReference type="Proteomes" id="UP000422108"/>
    </source>
</evidence>
<dbReference type="Proteomes" id="UP000422108">
    <property type="component" value="Chromosome"/>
</dbReference>
<dbReference type="Gene3D" id="3.20.20.70">
    <property type="entry name" value="Aldolase class I"/>
    <property type="match status" value="1"/>
</dbReference>
<dbReference type="RefSeq" id="WP_231716982.1">
    <property type="nucleotide sequence ID" value="NZ_AP021879.1"/>
</dbReference>
<dbReference type="SUPFAM" id="SSF102114">
    <property type="entry name" value="Radical SAM enzymes"/>
    <property type="match status" value="1"/>
</dbReference>
<dbReference type="SFLD" id="SFLDS00029">
    <property type="entry name" value="Radical_SAM"/>
    <property type="match status" value="1"/>
</dbReference>
<accession>A0A5K8A895</accession>
<organism evidence="6 7">
    <name type="scientific">Desulfosarcina ovata subsp. ovata</name>
    <dbReference type="NCBI Taxonomy" id="2752305"/>
    <lineage>
        <taxon>Bacteria</taxon>
        <taxon>Pseudomonadati</taxon>
        <taxon>Thermodesulfobacteriota</taxon>
        <taxon>Desulfobacteria</taxon>
        <taxon>Desulfobacterales</taxon>
        <taxon>Desulfosarcinaceae</taxon>
        <taxon>Desulfosarcina</taxon>
    </lineage>
</organism>
<evidence type="ECO:0000256" key="2">
    <source>
        <dbReference type="ARBA" id="ARBA00022691"/>
    </source>
</evidence>
<dbReference type="GO" id="GO:0003824">
    <property type="term" value="F:catalytic activity"/>
    <property type="evidence" value="ECO:0007669"/>
    <property type="project" value="InterPro"/>
</dbReference>
<evidence type="ECO:0000256" key="1">
    <source>
        <dbReference type="ARBA" id="ARBA00001966"/>
    </source>
</evidence>
<dbReference type="GO" id="GO:0051536">
    <property type="term" value="F:iron-sulfur cluster binding"/>
    <property type="evidence" value="ECO:0007669"/>
    <property type="project" value="UniProtKB-KW"/>
</dbReference>
<dbReference type="EMBL" id="AP021879">
    <property type="protein sequence ID" value="BBO88852.1"/>
    <property type="molecule type" value="Genomic_DNA"/>
</dbReference>
<keyword evidence="2" id="KW-0949">S-adenosyl-L-methionine</keyword>